<keyword evidence="4" id="KW-1185">Reference proteome</keyword>
<evidence type="ECO:0000259" key="2">
    <source>
        <dbReference type="SMART" id="SM00198"/>
    </source>
</evidence>
<reference evidence="3" key="1">
    <citation type="submission" date="2021-01" db="UniProtKB">
        <authorList>
            <consortium name="EnsemblMetazoa"/>
        </authorList>
    </citation>
    <scope>IDENTIFICATION</scope>
</reference>
<evidence type="ECO:0000313" key="3">
    <source>
        <dbReference type="EnsemblMetazoa" id="CLYHEMP017225.1"/>
    </source>
</evidence>
<dbReference type="InterPro" id="IPR034113">
    <property type="entry name" value="SCP_GAPR1-like"/>
</dbReference>
<dbReference type="InterPro" id="IPR035940">
    <property type="entry name" value="CAP_sf"/>
</dbReference>
<feature type="signal peptide" evidence="1">
    <location>
        <begin position="1"/>
        <end position="20"/>
    </location>
</feature>
<protein>
    <recommendedName>
        <fullName evidence="2">SCP domain-containing protein</fullName>
    </recommendedName>
</protein>
<keyword evidence="1" id="KW-0732">Signal</keyword>
<dbReference type="PANTHER" id="PTHR10334">
    <property type="entry name" value="CYSTEINE-RICH SECRETORY PROTEIN-RELATED"/>
    <property type="match status" value="1"/>
</dbReference>
<dbReference type="SMART" id="SM00198">
    <property type="entry name" value="SCP"/>
    <property type="match status" value="1"/>
</dbReference>
<dbReference type="EnsemblMetazoa" id="CLYHEMT017225.1">
    <property type="protein sequence ID" value="CLYHEMP017225.1"/>
    <property type="gene ID" value="CLYHEMG017225"/>
</dbReference>
<dbReference type="CDD" id="cd05382">
    <property type="entry name" value="CAP_GAPR1-like"/>
    <property type="match status" value="1"/>
</dbReference>
<proteinExistence type="predicted"/>
<feature type="domain" description="SCP" evidence="2">
    <location>
        <begin position="25"/>
        <end position="171"/>
    </location>
</feature>
<dbReference type="OrthoDB" id="5950291at2759"/>
<dbReference type="InterPro" id="IPR014044">
    <property type="entry name" value="CAP_dom"/>
</dbReference>
<dbReference type="PRINTS" id="PR00838">
    <property type="entry name" value="V5ALLERGEN"/>
</dbReference>
<dbReference type="InterPro" id="IPR001283">
    <property type="entry name" value="CRISP-related"/>
</dbReference>
<dbReference type="Proteomes" id="UP000594262">
    <property type="component" value="Unplaced"/>
</dbReference>
<sequence length="238" mass="25473">MMQFFLKTFLSILICKGAFAQVTGSAKSGCIGDINTLRNLHVNTPNLAWSDTLATAAQSWAEHLAAQGELAHASNSERNGDGENLYQSKSIRSALCADALLAWYKEEANYNYITGSPTIEGKIIGHFTQVVWKGTKTFGVGIATKNVMSDGDVLKETYIVARFSPAGNYDGQYVANVGQRKSGAITPSLHELEASVCTNLKAAGWCGYFLDNASALQEYGGCSNAGVHQGCYKTCTGC</sequence>
<dbReference type="GO" id="GO:0005576">
    <property type="term" value="C:extracellular region"/>
    <property type="evidence" value="ECO:0007669"/>
    <property type="project" value="InterPro"/>
</dbReference>
<dbReference type="Gene3D" id="3.40.33.10">
    <property type="entry name" value="CAP"/>
    <property type="match status" value="1"/>
</dbReference>
<evidence type="ECO:0000313" key="4">
    <source>
        <dbReference type="Proteomes" id="UP000594262"/>
    </source>
</evidence>
<dbReference type="PROSITE" id="PS01009">
    <property type="entry name" value="CRISP_1"/>
    <property type="match status" value="1"/>
</dbReference>
<dbReference type="GeneID" id="136815904"/>
<evidence type="ECO:0000256" key="1">
    <source>
        <dbReference type="SAM" id="SignalP"/>
    </source>
</evidence>
<name>A0A7M5X3J9_9CNID</name>
<dbReference type="InterPro" id="IPR002413">
    <property type="entry name" value="V5_allergen-like"/>
</dbReference>
<dbReference type="AlphaFoldDB" id="A0A7M5X3J9"/>
<dbReference type="SUPFAM" id="SSF55797">
    <property type="entry name" value="PR-1-like"/>
    <property type="match status" value="1"/>
</dbReference>
<feature type="chain" id="PRO_5029679586" description="SCP domain-containing protein" evidence="1">
    <location>
        <begin position="21"/>
        <end position="238"/>
    </location>
</feature>
<accession>A0A7M5X3J9</accession>
<dbReference type="RefSeq" id="XP_066928457.1">
    <property type="nucleotide sequence ID" value="XM_067072356.1"/>
</dbReference>
<dbReference type="Pfam" id="PF00188">
    <property type="entry name" value="CAP"/>
    <property type="match status" value="1"/>
</dbReference>
<organism evidence="3 4">
    <name type="scientific">Clytia hemisphaerica</name>
    <dbReference type="NCBI Taxonomy" id="252671"/>
    <lineage>
        <taxon>Eukaryota</taxon>
        <taxon>Metazoa</taxon>
        <taxon>Cnidaria</taxon>
        <taxon>Hydrozoa</taxon>
        <taxon>Hydroidolina</taxon>
        <taxon>Leptothecata</taxon>
        <taxon>Obeliida</taxon>
        <taxon>Clytiidae</taxon>
        <taxon>Clytia</taxon>
    </lineage>
</organism>
<dbReference type="PRINTS" id="PR00837">
    <property type="entry name" value="V5TPXLIKE"/>
</dbReference>
<dbReference type="InterPro" id="IPR018244">
    <property type="entry name" value="Allrgn_V5/Tpx1_CS"/>
</dbReference>